<accession>A0A0C9TS67</accession>
<dbReference type="InterPro" id="IPR036673">
    <property type="entry name" value="Cyanovirin-N_sf"/>
</dbReference>
<feature type="domain" description="Cyanovirin-N" evidence="2">
    <location>
        <begin position="46"/>
        <end position="139"/>
    </location>
</feature>
<dbReference type="Gene3D" id="2.30.60.10">
    <property type="entry name" value="Cyanovirin-N"/>
    <property type="match status" value="1"/>
</dbReference>
<evidence type="ECO:0000313" key="3">
    <source>
        <dbReference type="EMBL" id="KIJ33098.1"/>
    </source>
</evidence>
<dbReference type="Pfam" id="PF08881">
    <property type="entry name" value="CVNH"/>
    <property type="match status" value="1"/>
</dbReference>
<dbReference type="EMBL" id="KN837217">
    <property type="protein sequence ID" value="KIJ33098.1"/>
    <property type="molecule type" value="Genomic_DNA"/>
</dbReference>
<reference evidence="3 4" key="1">
    <citation type="submission" date="2014-06" db="EMBL/GenBank/DDBJ databases">
        <title>Evolutionary Origins and Diversification of the Mycorrhizal Mutualists.</title>
        <authorList>
            <consortium name="DOE Joint Genome Institute"/>
            <consortium name="Mycorrhizal Genomics Consortium"/>
            <person name="Kohler A."/>
            <person name="Kuo A."/>
            <person name="Nagy L.G."/>
            <person name="Floudas D."/>
            <person name="Copeland A."/>
            <person name="Barry K.W."/>
            <person name="Cichocki N."/>
            <person name="Veneault-Fourrey C."/>
            <person name="LaButti K."/>
            <person name="Lindquist E.A."/>
            <person name="Lipzen A."/>
            <person name="Lundell T."/>
            <person name="Morin E."/>
            <person name="Murat C."/>
            <person name="Riley R."/>
            <person name="Ohm R."/>
            <person name="Sun H."/>
            <person name="Tunlid A."/>
            <person name="Henrissat B."/>
            <person name="Grigoriev I.V."/>
            <person name="Hibbett D.S."/>
            <person name="Martin F."/>
        </authorList>
    </citation>
    <scope>NUCLEOTIDE SEQUENCE [LARGE SCALE GENOMIC DNA]</scope>
    <source>
        <strain evidence="3 4">SS14</strain>
    </source>
</reference>
<keyword evidence="4" id="KW-1185">Reference proteome</keyword>
<keyword evidence="1" id="KW-0732">Signal</keyword>
<evidence type="ECO:0000313" key="4">
    <source>
        <dbReference type="Proteomes" id="UP000054279"/>
    </source>
</evidence>
<gene>
    <name evidence="3" type="ORF">M422DRAFT_264969</name>
</gene>
<dbReference type="OrthoDB" id="5239998at2759"/>
<dbReference type="Proteomes" id="UP000054279">
    <property type="component" value="Unassembled WGS sequence"/>
</dbReference>
<evidence type="ECO:0000259" key="2">
    <source>
        <dbReference type="SMART" id="SM01111"/>
    </source>
</evidence>
<dbReference type="HOGENOM" id="CLU_883307_0_0_1"/>
<dbReference type="InterPro" id="IPR011058">
    <property type="entry name" value="Cyanovirin-N"/>
</dbReference>
<proteinExistence type="predicted"/>
<sequence length="315" mass="34078">MVALSQLFTLLSIVFFTPGTPVAAATVAELAPNAEGNSSISARAAGFAQSCSSWSMSGINLRAVCNLGASITIPTLVNLDRCIVNDFGTLRCQANGGFSGSCTITSQVSTGNTLLTAMCGRGDGVRVPTQLDLTFAPQTPSRPRPPMEASFQYMLVVDRFLRSTWECIFVVKVEAISIPLLRSHSQRLVNKHNIQSKAKSLMHRGARHYEDGGWMTAMVNHEEDPGASAAPDPQICPILAYTRHDVTHPTLVTDDATLNIVGTTPEYDCPPWYNALPQPPRARLMVLAEDDVPISLSRPFVTLENVQSDNHEGKP</sequence>
<protein>
    <recommendedName>
        <fullName evidence="2">Cyanovirin-N domain-containing protein</fullName>
    </recommendedName>
</protein>
<organism evidence="3 4">
    <name type="scientific">Sphaerobolus stellatus (strain SS14)</name>
    <dbReference type="NCBI Taxonomy" id="990650"/>
    <lineage>
        <taxon>Eukaryota</taxon>
        <taxon>Fungi</taxon>
        <taxon>Dikarya</taxon>
        <taxon>Basidiomycota</taxon>
        <taxon>Agaricomycotina</taxon>
        <taxon>Agaricomycetes</taxon>
        <taxon>Phallomycetidae</taxon>
        <taxon>Geastrales</taxon>
        <taxon>Sphaerobolaceae</taxon>
        <taxon>Sphaerobolus</taxon>
    </lineage>
</organism>
<feature type="signal peptide" evidence="1">
    <location>
        <begin position="1"/>
        <end position="24"/>
    </location>
</feature>
<dbReference type="SMART" id="SM01111">
    <property type="entry name" value="CVNH"/>
    <property type="match status" value="1"/>
</dbReference>
<dbReference type="SUPFAM" id="SSF51322">
    <property type="entry name" value="Cyanovirin-N"/>
    <property type="match status" value="1"/>
</dbReference>
<evidence type="ECO:0000256" key="1">
    <source>
        <dbReference type="SAM" id="SignalP"/>
    </source>
</evidence>
<dbReference type="AlphaFoldDB" id="A0A0C9TS67"/>
<name>A0A0C9TS67_SPHS4</name>
<feature type="chain" id="PRO_5002213919" description="Cyanovirin-N domain-containing protein" evidence="1">
    <location>
        <begin position="25"/>
        <end position="315"/>
    </location>
</feature>